<dbReference type="RefSeq" id="XP_024343404.1">
    <property type="nucleotide sequence ID" value="XM_024480369.1"/>
</dbReference>
<evidence type="ECO:0000256" key="12">
    <source>
        <dbReference type="SAM" id="MobiDB-lite"/>
    </source>
</evidence>
<evidence type="ECO:0000313" key="14">
    <source>
        <dbReference type="Proteomes" id="UP000194127"/>
    </source>
</evidence>
<feature type="region of interest" description="Disordered" evidence="12">
    <location>
        <begin position="180"/>
        <end position="232"/>
    </location>
</feature>
<evidence type="ECO:0000256" key="3">
    <source>
        <dbReference type="ARBA" id="ARBA00013714"/>
    </source>
</evidence>
<dbReference type="GO" id="GO:0045041">
    <property type="term" value="P:protein import into mitochondrial intermembrane space"/>
    <property type="evidence" value="ECO:0007669"/>
    <property type="project" value="InterPro"/>
</dbReference>
<comment type="subcellular location">
    <subcellularLocation>
        <location evidence="2">Mitochondrion inner membrane</location>
        <topology evidence="2">Single-pass type II membrane protein</topology>
        <orientation evidence="2">Intermembrane side</orientation>
    </subcellularLocation>
</comment>
<dbReference type="GO" id="GO:0005758">
    <property type="term" value="C:mitochondrial intermembrane space"/>
    <property type="evidence" value="ECO:0007669"/>
    <property type="project" value="TreeGrafter"/>
</dbReference>
<dbReference type="GO" id="GO:0015035">
    <property type="term" value="F:protein-disulfide reductase activity"/>
    <property type="evidence" value="ECO:0007669"/>
    <property type="project" value="InterPro"/>
</dbReference>
<keyword evidence="8" id="KW-0496">Mitochondrion</keyword>
<reference evidence="13 14" key="1">
    <citation type="submission" date="2017-04" db="EMBL/GenBank/DDBJ databases">
        <title>Genome Sequence of the Model Brown-Rot Fungus Postia placenta SB12.</title>
        <authorList>
            <consortium name="DOE Joint Genome Institute"/>
            <person name="Gaskell J."/>
            <person name="Kersten P."/>
            <person name="Larrondo L.F."/>
            <person name="Canessa P."/>
            <person name="Martinez D."/>
            <person name="Hibbett D."/>
            <person name="Schmoll M."/>
            <person name="Kubicek C.P."/>
            <person name="Martinez A.T."/>
            <person name="Yadav J."/>
            <person name="Master E."/>
            <person name="Magnuson J.K."/>
            <person name="James T."/>
            <person name="Yaver D."/>
            <person name="Berka R."/>
            <person name="Labutti K."/>
            <person name="Lipzen A."/>
            <person name="Aerts A."/>
            <person name="Barry K."/>
            <person name="Henrissat B."/>
            <person name="Blanchette R."/>
            <person name="Grigoriev I."/>
            <person name="Cullen D."/>
        </authorList>
    </citation>
    <scope>NUCLEOTIDE SEQUENCE [LARGE SCALE GENOMIC DNA]</scope>
    <source>
        <strain evidence="13 14">MAD-698-R-SB12</strain>
    </source>
</reference>
<keyword evidence="10" id="KW-0676">Redox-active center</keyword>
<keyword evidence="6" id="KW-0560">Oxidoreductase</keyword>
<dbReference type="OrthoDB" id="7481291at2759"/>
<dbReference type="Gene3D" id="1.10.287.2900">
    <property type="match status" value="1"/>
</dbReference>
<dbReference type="GeneID" id="36325319"/>
<dbReference type="STRING" id="670580.A0A1X6NDL2"/>
<accession>A0A1X6NDL2</accession>
<evidence type="ECO:0000256" key="9">
    <source>
        <dbReference type="ARBA" id="ARBA00023157"/>
    </source>
</evidence>
<evidence type="ECO:0000256" key="7">
    <source>
        <dbReference type="ARBA" id="ARBA00023010"/>
    </source>
</evidence>
<dbReference type="Proteomes" id="UP000194127">
    <property type="component" value="Unassembled WGS sequence"/>
</dbReference>
<keyword evidence="4" id="KW-0813">Transport</keyword>
<sequence>MLRVLGKVPLRRCLHTSAPRSTARPSRVGAVIAGSAVVASYLTWKTLHGDRIALDSVASSSKKTSLASEFSAPDVLADAHTESAAAQAELEESTVEPTADSIPAAAEGEEEQGSGGAYNPVTGEINWDCPCLGGMAYGPCGMQFREAFSCFVFSEKEPKGIDCVEKFKAMQNCFREHPEEYGSDIMNDDDDDEELAPITDDSPVGGQTTEAISPVLPESHAEPSSSQSSTSA</sequence>
<dbReference type="PROSITE" id="PS51808">
    <property type="entry name" value="CHCH"/>
    <property type="match status" value="1"/>
</dbReference>
<dbReference type="PANTHER" id="PTHR21622:SF0">
    <property type="entry name" value="COILED-COIL-HELIX-COILED-COIL-HELIX DOMAIN CONTAINING 4"/>
    <property type="match status" value="1"/>
</dbReference>
<dbReference type="InterPro" id="IPR039289">
    <property type="entry name" value="CHCHD4"/>
</dbReference>
<evidence type="ECO:0000256" key="2">
    <source>
        <dbReference type="ARBA" id="ARBA00004164"/>
    </source>
</evidence>
<evidence type="ECO:0000256" key="5">
    <source>
        <dbReference type="ARBA" id="ARBA00022927"/>
    </source>
</evidence>
<keyword evidence="9" id="KW-1015">Disulfide bond</keyword>
<dbReference type="GO" id="GO:0005743">
    <property type="term" value="C:mitochondrial inner membrane"/>
    <property type="evidence" value="ECO:0007669"/>
    <property type="project" value="UniProtKB-SubCell"/>
</dbReference>
<evidence type="ECO:0000256" key="8">
    <source>
        <dbReference type="ARBA" id="ARBA00023128"/>
    </source>
</evidence>
<protein>
    <recommendedName>
        <fullName evidence="3">Mitochondrial intermembrane space import and assembly protein 40</fullName>
    </recommendedName>
    <alternativeName>
        <fullName evidence="11">Mitochondrial import inner membrane translocase TIM40</fullName>
    </alternativeName>
</protein>
<keyword evidence="5" id="KW-0653">Protein transport</keyword>
<dbReference type="EMBL" id="KZ110592">
    <property type="protein sequence ID" value="OSX66610.1"/>
    <property type="molecule type" value="Genomic_DNA"/>
</dbReference>
<proteinExistence type="predicted"/>
<dbReference type="AlphaFoldDB" id="A0A1X6NDL2"/>
<evidence type="ECO:0000256" key="4">
    <source>
        <dbReference type="ARBA" id="ARBA00022448"/>
    </source>
</evidence>
<feature type="compositionally biased region" description="Acidic residues" evidence="12">
    <location>
        <begin position="186"/>
        <end position="195"/>
    </location>
</feature>
<keyword evidence="7" id="KW-0811">Translocation</keyword>
<evidence type="ECO:0000256" key="10">
    <source>
        <dbReference type="ARBA" id="ARBA00023284"/>
    </source>
</evidence>
<name>A0A1X6NDL2_9APHY</name>
<evidence type="ECO:0000256" key="11">
    <source>
        <dbReference type="ARBA" id="ARBA00033150"/>
    </source>
</evidence>
<keyword evidence="14" id="KW-1185">Reference proteome</keyword>
<evidence type="ECO:0000313" key="13">
    <source>
        <dbReference type="EMBL" id="OSX66610.1"/>
    </source>
</evidence>
<evidence type="ECO:0000256" key="6">
    <source>
        <dbReference type="ARBA" id="ARBA00023002"/>
    </source>
</evidence>
<dbReference type="PANTHER" id="PTHR21622">
    <property type="entry name" value="COILED-COIL-HELIX-COILED-COIL-HELIX DOMAIN CONTAINING 4"/>
    <property type="match status" value="1"/>
</dbReference>
<gene>
    <name evidence="13" type="ORF">POSPLADRAFT_1053243</name>
</gene>
<evidence type="ECO:0000256" key="1">
    <source>
        <dbReference type="ARBA" id="ARBA00001973"/>
    </source>
</evidence>
<organism evidence="13 14">
    <name type="scientific">Postia placenta MAD-698-R-SB12</name>
    <dbReference type="NCBI Taxonomy" id="670580"/>
    <lineage>
        <taxon>Eukaryota</taxon>
        <taxon>Fungi</taxon>
        <taxon>Dikarya</taxon>
        <taxon>Basidiomycota</taxon>
        <taxon>Agaricomycotina</taxon>
        <taxon>Agaricomycetes</taxon>
        <taxon>Polyporales</taxon>
        <taxon>Adustoporiaceae</taxon>
        <taxon>Rhodonia</taxon>
    </lineage>
</organism>
<comment type="cofactor">
    <cofactor evidence="1">
        <name>Cu(2+)</name>
        <dbReference type="ChEBI" id="CHEBI:29036"/>
    </cofactor>
</comment>